<keyword evidence="5 7" id="KW-0456">Lyase</keyword>
<dbReference type="InterPro" id="IPR011995">
    <property type="entry name" value="OMPdecase_type-2"/>
</dbReference>
<dbReference type="UniPathway" id="UPA00070">
    <property type="reaction ID" value="UER00120"/>
</dbReference>
<keyword evidence="10" id="KW-1185">Reference proteome</keyword>
<dbReference type="InterPro" id="IPR001754">
    <property type="entry name" value="OMPdeCOase_dom"/>
</dbReference>
<evidence type="ECO:0000256" key="6">
    <source>
        <dbReference type="ARBA" id="ARBA00049157"/>
    </source>
</evidence>
<dbReference type="Pfam" id="PF00215">
    <property type="entry name" value="OMPdecase"/>
    <property type="match status" value="1"/>
</dbReference>
<feature type="domain" description="Orotidine 5'-phosphate decarboxylase" evidence="8">
    <location>
        <begin position="13"/>
        <end position="248"/>
    </location>
</feature>
<dbReference type="PANTHER" id="PTHR43375:SF1">
    <property type="entry name" value="OROTIDINE 5'-PHOSPHATE DECARBOXYLASE"/>
    <property type="match status" value="1"/>
</dbReference>
<name>F2NKH5_MARHT</name>
<evidence type="ECO:0000256" key="2">
    <source>
        <dbReference type="ARBA" id="ARBA00008847"/>
    </source>
</evidence>
<dbReference type="GO" id="GO:0004590">
    <property type="term" value="F:orotidine-5'-phosphate decarboxylase activity"/>
    <property type="evidence" value="ECO:0007669"/>
    <property type="project" value="UniProtKB-UniRule"/>
</dbReference>
<dbReference type="PROSITE" id="PS00156">
    <property type="entry name" value="OMPDECASE"/>
    <property type="match status" value="1"/>
</dbReference>
<evidence type="ECO:0000256" key="1">
    <source>
        <dbReference type="ARBA" id="ARBA00004861"/>
    </source>
</evidence>
<dbReference type="Gene3D" id="3.20.20.70">
    <property type="entry name" value="Aldolase class I"/>
    <property type="match status" value="1"/>
</dbReference>
<dbReference type="EMBL" id="CP002630">
    <property type="protein sequence ID" value="AEB12635.1"/>
    <property type="molecule type" value="Genomic_DNA"/>
</dbReference>
<sequence>MWDFVEEVTRRPPLVLGVDPRPAWHPGKDKLGQIRRYSLEVMEALAPRIAAVKFQAAFFEALGPEGYALMHELAAAARVMALPVIWDVKRGDIGSTAQAYAQAYLEAYPGSAVTVNPYLGEDAVAPFLEAAARSRGMVFVLVKTSNPGSGMFQDLEVAGRPLYRVVAEAVAAWSERYAVGRWSRVGAVVGGTYPERVRELREGMPRSLFLVPGLGAQGGAVLRGEGLLLSASRALYYPGGRPDVGVALRQARAYLEALRAPMAEGSS</sequence>
<evidence type="ECO:0000313" key="10">
    <source>
        <dbReference type="Proteomes" id="UP000007030"/>
    </source>
</evidence>
<dbReference type="Proteomes" id="UP000007030">
    <property type="component" value="Chromosome"/>
</dbReference>
<evidence type="ECO:0000256" key="4">
    <source>
        <dbReference type="ARBA" id="ARBA00022975"/>
    </source>
</evidence>
<comment type="catalytic activity">
    <reaction evidence="6 7">
        <text>orotidine 5'-phosphate + H(+) = UMP + CO2</text>
        <dbReference type="Rhea" id="RHEA:11596"/>
        <dbReference type="ChEBI" id="CHEBI:15378"/>
        <dbReference type="ChEBI" id="CHEBI:16526"/>
        <dbReference type="ChEBI" id="CHEBI:57538"/>
        <dbReference type="ChEBI" id="CHEBI:57865"/>
        <dbReference type="EC" id="4.1.1.23"/>
    </reaction>
</comment>
<dbReference type="RefSeq" id="WP_013704681.1">
    <property type="nucleotide sequence ID" value="NC_015387.1"/>
</dbReference>
<dbReference type="STRING" id="869210.Marky_1905"/>
<dbReference type="SMART" id="SM00934">
    <property type="entry name" value="OMPdecase"/>
    <property type="match status" value="1"/>
</dbReference>
<accession>F2NKH5</accession>
<dbReference type="PANTHER" id="PTHR43375">
    <property type="entry name" value="OROTIDINE 5'-PHOSPHATE DECARBOXYLASE"/>
    <property type="match status" value="1"/>
</dbReference>
<dbReference type="AlphaFoldDB" id="F2NKH5"/>
<dbReference type="eggNOG" id="COG0284">
    <property type="taxonomic scope" value="Bacteria"/>
</dbReference>
<evidence type="ECO:0000256" key="7">
    <source>
        <dbReference type="HAMAP-Rule" id="MF_01215"/>
    </source>
</evidence>
<dbReference type="GO" id="GO:0006207">
    <property type="term" value="P:'de novo' pyrimidine nucleobase biosynthetic process"/>
    <property type="evidence" value="ECO:0007669"/>
    <property type="project" value="InterPro"/>
</dbReference>
<dbReference type="GO" id="GO:0044205">
    <property type="term" value="P:'de novo' UMP biosynthetic process"/>
    <property type="evidence" value="ECO:0007669"/>
    <property type="project" value="UniProtKB-UniRule"/>
</dbReference>
<organism evidence="9 10">
    <name type="scientific">Marinithermus hydrothermalis (strain DSM 14884 / JCM 11576 / T1)</name>
    <dbReference type="NCBI Taxonomy" id="869210"/>
    <lineage>
        <taxon>Bacteria</taxon>
        <taxon>Thermotogati</taxon>
        <taxon>Deinococcota</taxon>
        <taxon>Deinococci</taxon>
        <taxon>Thermales</taxon>
        <taxon>Thermaceae</taxon>
        <taxon>Marinithermus</taxon>
    </lineage>
</organism>
<dbReference type="NCBIfam" id="TIGR02127">
    <property type="entry name" value="pyrF_sub2"/>
    <property type="match status" value="1"/>
</dbReference>
<gene>
    <name evidence="7" type="primary">pyrF</name>
    <name evidence="9" type="ordered locus">Marky_1905</name>
</gene>
<evidence type="ECO:0000259" key="8">
    <source>
        <dbReference type="SMART" id="SM00934"/>
    </source>
</evidence>
<dbReference type="KEGG" id="mhd:Marky_1905"/>
<feature type="active site" description="Proton donor" evidence="7">
    <location>
        <position position="89"/>
    </location>
</feature>
<protein>
    <recommendedName>
        <fullName evidence="7">Orotidine 5'-phosphate decarboxylase</fullName>
        <ecNumber evidence="7">4.1.1.23</ecNumber>
    </recommendedName>
    <alternativeName>
        <fullName evidence="7">OMP decarboxylase</fullName>
        <shortName evidence="7">OMPDCase</shortName>
        <shortName evidence="7">OMPdecase</shortName>
    </alternativeName>
</protein>
<evidence type="ECO:0000256" key="5">
    <source>
        <dbReference type="ARBA" id="ARBA00023239"/>
    </source>
</evidence>
<reference evidence="9 10" key="1">
    <citation type="journal article" date="2012" name="Stand. Genomic Sci.">
        <title>Complete genome sequence of the aerobic, heterotroph Marinithermus hydrothermalis type strain (T1(T)) from a deep-sea hydrothermal vent chimney.</title>
        <authorList>
            <person name="Copeland A."/>
            <person name="Gu W."/>
            <person name="Yasawong M."/>
            <person name="Lapidus A."/>
            <person name="Lucas S."/>
            <person name="Deshpande S."/>
            <person name="Pagani I."/>
            <person name="Tapia R."/>
            <person name="Cheng J.F."/>
            <person name="Goodwin L.A."/>
            <person name="Pitluck S."/>
            <person name="Liolios K."/>
            <person name="Ivanova N."/>
            <person name="Mavromatis K."/>
            <person name="Mikhailova N."/>
            <person name="Pati A."/>
            <person name="Chen A."/>
            <person name="Palaniappan K."/>
            <person name="Land M."/>
            <person name="Pan C."/>
            <person name="Brambilla E.M."/>
            <person name="Rohde M."/>
            <person name="Tindall B.J."/>
            <person name="Sikorski J."/>
            <person name="Goker M."/>
            <person name="Detter J.C."/>
            <person name="Bristow J."/>
            <person name="Eisen J.A."/>
            <person name="Markowitz V."/>
            <person name="Hugenholtz P."/>
            <person name="Kyrpides N.C."/>
            <person name="Klenk H.P."/>
            <person name="Woyke T."/>
        </authorList>
    </citation>
    <scope>NUCLEOTIDE SEQUENCE [LARGE SCALE GENOMIC DNA]</scope>
    <source>
        <strain evidence="10">DSM 14884 / JCM 11576 / T1</strain>
    </source>
</reference>
<proteinExistence type="inferred from homology"/>
<comment type="pathway">
    <text evidence="1 7">Pyrimidine metabolism; UMP biosynthesis via de novo pathway; UMP from orotate: step 2/2.</text>
</comment>
<dbReference type="EC" id="4.1.1.23" evidence="7"/>
<dbReference type="SUPFAM" id="SSF51366">
    <property type="entry name" value="Ribulose-phoshate binding barrel"/>
    <property type="match status" value="1"/>
</dbReference>
<dbReference type="OrthoDB" id="9808470at2"/>
<dbReference type="HAMAP" id="MF_01215">
    <property type="entry name" value="OMPdecase_type2"/>
    <property type="match status" value="1"/>
</dbReference>
<dbReference type="HOGENOM" id="CLU_060704_1_0_0"/>
<keyword evidence="3 7" id="KW-0210">Decarboxylase</keyword>
<dbReference type="CDD" id="cd04725">
    <property type="entry name" value="OMP_decarboxylase_like"/>
    <property type="match status" value="1"/>
</dbReference>
<dbReference type="InterPro" id="IPR011060">
    <property type="entry name" value="RibuloseP-bd_barrel"/>
</dbReference>
<keyword evidence="4 7" id="KW-0665">Pyrimidine biosynthesis</keyword>
<dbReference type="InterPro" id="IPR013785">
    <property type="entry name" value="Aldolase_TIM"/>
</dbReference>
<evidence type="ECO:0000313" key="9">
    <source>
        <dbReference type="EMBL" id="AEB12635.1"/>
    </source>
</evidence>
<dbReference type="InterPro" id="IPR018089">
    <property type="entry name" value="OMPdecase_AS"/>
</dbReference>
<comment type="similarity">
    <text evidence="2 7">Belongs to the OMP decarboxylase family. Type 2 subfamily.</text>
</comment>
<evidence type="ECO:0000256" key="3">
    <source>
        <dbReference type="ARBA" id="ARBA00022793"/>
    </source>
</evidence>